<dbReference type="Proteomes" id="UP000269396">
    <property type="component" value="Unassembled WGS sequence"/>
</dbReference>
<reference evidence="1 2" key="1">
    <citation type="submission" date="2018-11" db="EMBL/GenBank/DDBJ databases">
        <authorList>
            <consortium name="Pathogen Informatics"/>
        </authorList>
    </citation>
    <scope>NUCLEOTIDE SEQUENCE [LARGE SCALE GENOMIC DNA]</scope>
    <source>
        <strain>Denwood</strain>
        <strain evidence="2">Zambia</strain>
    </source>
</reference>
<keyword evidence="2" id="KW-1185">Reference proteome</keyword>
<proteinExistence type="predicted"/>
<evidence type="ECO:0000313" key="2">
    <source>
        <dbReference type="Proteomes" id="UP000269396"/>
    </source>
</evidence>
<dbReference type="EMBL" id="UZAL01035773">
    <property type="protein sequence ID" value="VDP68435.1"/>
    <property type="molecule type" value="Genomic_DNA"/>
</dbReference>
<dbReference type="AlphaFoldDB" id="A0A183PLZ5"/>
<organism evidence="1 2">
    <name type="scientific">Schistosoma mattheei</name>
    <dbReference type="NCBI Taxonomy" id="31246"/>
    <lineage>
        <taxon>Eukaryota</taxon>
        <taxon>Metazoa</taxon>
        <taxon>Spiralia</taxon>
        <taxon>Lophotrochozoa</taxon>
        <taxon>Platyhelminthes</taxon>
        <taxon>Trematoda</taxon>
        <taxon>Digenea</taxon>
        <taxon>Strigeidida</taxon>
        <taxon>Schistosomatoidea</taxon>
        <taxon>Schistosomatidae</taxon>
        <taxon>Schistosoma</taxon>
    </lineage>
</organism>
<gene>
    <name evidence="1" type="ORF">SMTD_LOCUS15381</name>
</gene>
<name>A0A183PLZ5_9TREM</name>
<protein>
    <submittedName>
        <fullName evidence="1">Uncharacterized protein</fullName>
    </submittedName>
</protein>
<accession>A0A183PLZ5</accession>
<evidence type="ECO:0000313" key="1">
    <source>
        <dbReference type="EMBL" id="VDP68435.1"/>
    </source>
</evidence>
<sequence>MNAPAGYKKPRQSYVFARKTIESLFNAVNLGCSGAQQLSKQAIKMENCTMVLEQMNFTVALNTLATSKRMSDFSLDNVEIYPEIPNNDSYGALFLMDSADLLDVREEVIGEEHFASNVDQPPYMEGLSRRFGLFSAKSSRISTSHKDKGMYLF</sequence>